<comment type="caution">
    <text evidence="2">The sequence shown here is derived from an EMBL/GenBank/DDBJ whole genome shotgun (WGS) entry which is preliminary data.</text>
</comment>
<feature type="region of interest" description="Disordered" evidence="1">
    <location>
        <begin position="2174"/>
        <end position="2201"/>
    </location>
</feature>
<feature type="compositionally biased region" description="Polar residues" evidence="1">
    <location>
        <begin position="867"/>
        <end position="883"/>
    </location>
</feature>
<feature type="compositionally biased region" description="Polar residues" evidence="1">
    <location>
        <begin position="2825"/>
        <end position="2834"/>
    </location>
</feature>
<name>A0A6G0Z2J3_APHCR</name>
<feature type="region of interest" description="Disordered" evidence="1">
    <location>
        <begin position="2104"/>
        <end position="2129"/>
    </location>
</feature>
<feature type="compositionally biased region" description="Polar residues" evidence="1">
    <location>
        <begin position="3213"/>
        <end position="3226"/>
    </location>
</feature>
<feature type="region of interest" description="Disordered" evidence="1">
    <location>
        <begin position="3212"/>
        <end position="3234"/>
    </location>
</feature>
<feature type="non-terminal residue" evidence="2">
    <location>
        <position position="1"/>
    </location>
</feature>
<feature type="compositionally biased region" description="Polar residues" evidence="1">
    <location>
        <begin position="3794"/>
        <end position="3809"/>
    </location>
</feature>
<feature type="compositionally biased region" description="Polar residues" evidence="1">
    <location>
        <begin position="2118"/>
        <end position="2129"/>
    </location>
</feature>
<feature type="region of interest" description="Disordered" evidence="1">
    <location>
        <begin position="863"/>
        <end position="904"/>
    </location>
</feature>
<proteinExistence type="predicted"/>
<feature type="region of interest" description="Disordered" evidence="1">
    <location>
        <begin position="3792"/>
        <end position="3811"/>
    </location>
</feature>
<accession>A0A6G0Z2J3</accession>
<feature type="region of interest" description="Disordered" evidence="1">
    <location>
        <begin position="1886"/>
        <end position="1912"/>
    </location>
</feature>
<feature type="region of interest" description="Disordered" evidence="1">
    <location>
        <begin position="2924"/>
        <end position="2954"/>
    </location>
</feature>
<feature type="region of interest" description="Disordered" evidence="1">
    <location>
        <begin position="2812"/>
        <end position="2834"/>
    </location>
</feature>
<evidence type="ECO:0000313" key="3">
    <source>
        <dbReference type="Proteomes" id="UP000478052"/>
    </source>
</evidence>
<feature type="region of interest" description="Disordered" evidence="1">
    <location>
        <begin position="470"/>
        <end position="511"/>
    </location>
</feature>
<dbReference type="Proteomes" id="UP000478052">
    <property type="component" value="Unassembled WGS sequence"/>
</dbReference>
<gene>
    <name evidence="2" type="ORF">FWK35_00009156</name>
</gene>
<sequence length="3859" mass="436820">GTKTITLDETSKLNTIASKTKEIIGHEFKSHKPSTEKSILTEYDSKDYLKETISEKDLNVTLQTDQYSKLQTFDTTADHKIDPIDLITIIHKSESSKTITLDETSKLNIIESKSNEIIEHEIISDKPSPEKSFLTEYDSNEYVKEIVSEKDLDVIVEHDHHSKIPNSDKSILHNTDSIFKNCSISTRRVCDNIETDISLDSYTNKSDSLNLDNVHSASSFYQDESMCVSESLGSTVGVSAEVINPSSSDSSAYENYINFSANEVDQGCIKMSCSKNIEYDTISSFGSDTSFNNQTSFEKSNTELNESLCEFMNVTSTTLDHFEFDHSLNESRSIEKNILISEKFKVEEDIGLDSCIVSNNYPDDNFKNVDFHENYSASYHTYQINESPSSILINTSNVIESNTNENSVSKKSYGIRKSDITKSDFSSSKKTKDLESLKSESVKKKTLTKETIKPGSIGVMRSSSLRSNASSISKSSFSSNKTKVTRSESTKTVRSSFESKSSTHNERLSIQSKVVDTKSNVIKSSSSFSAKADTELKNFKSSNSSRKVARNILSSSASEVESVKNIEYKSSTFTSNTESLNQSLTKKTNTRQEFNESKQIKKVREISSSLKVASSTKMSNESSTKSITTVNKKNDSTIERTSRTKLLDSKSSTSNILTRVKYPLESQGSNIKLSVTNKTFNKKIKKPEIEKQNKTTVNEKLKNKQVLEVPETSTRPKLKSYMASTESRNRKLENISHFHSKTSDVSTKYHRIISDKQKKVTTSPSRIPIKDNSSKIISKKNLSLLDTRSSSVLDPRVLSAPSQKSGFDFMSSPRKISPTSLPASPAHRCLKADKKISSVLITSEVFSSSSDHVSSVELVYEQPKRSPCSSMSEQQPASITESVSNDDEETTHSSISDTNRDSEINSNIFDDSSIELNLVLGKSNQFSLFDEMSDENKNNLPQIAITAYESNEEDIEVTNLLNGANEENDIKMQEPRSISPKPTKHKPRIILKSPITTHLQKSLSPCLSDLNSYTDVEVISDSDDEKYYIRTPNLSPGPIDYLILTDVEDLSEDEGYEKNNKVMDELTDIEHFTDDKGIINEVEHTDTPLESILNFPQPHREILFHSKDGTISALSPTEESNPIWLKSPNEEVKGFESEEEIIIVEEHKDTESCFKNNNTYYHDLDVGVVESIEMVKQDRCKYKYRNRVLASKKNTTPEAESVKKRYRNKNRCNSEIEESFEKRSEENKKKTLSKYMSEPTLCNMAIPKQDQNIKTNKIKNQENNNTFIIHDNRNGFSISIDFQSQNSVLLNIGRDYGNLSMRWFNDGIMTGRAISDYNNENILEPLEPGYFIRSSVYDPKRQFEVDLFTCGTIKTFQNKYFTYIAVYTVVQPVNIVQLYINRPFQTQIIMVKKPLVKVYSLKDKFTSIERLYPSPITRLSAFKIFNQKKTTKQPEQKIIEFEPTKHVSDVINIFENMCGNPKLKRKFNFKQLSISDRNIKICDLNQKYNCKCIKKKTRIGNEINQNQQQNAKSIDNSEGQGPSFRGNFNTASLPYRWWNRSMPSLPLSERHIFLSGSQESLTESFQICYFTPTKNKKSVSKMSKNQNSGYCIWLPHNITENDRTQIRPLMVRTPSENTVPDDYEHLDEWKPVDYSKISPDTVQEKLKTMLSDPGNHDETLTNLLIDMLIEQETAKLAASGELSSGSSDSDPHETLEVEQLSNCPSPIPIISSPKIRRNGVGGSQRLSTQQRPTFREIHKDDSESDNDYEYIVTEPPEKLPGRKVTFRLESEDDEIVYPGQSDSENDIDDCNMSTSAVNQASVIEEMKFEIDTDVGEKTLKRVERRFERMASETLEDSPIAKQAVEGEYHRIISQLSNEEVDVANQIWDGAERSPELTTNVNNLALQNSIDKTPPKPNPRHSIDSSVTSSLDENDVNYTTKKQFWEEITKTNQPPLPKPRYSISLPINDSKKSITNNASLELFTSSFGASDNAEVPEMINKPMTSNQTTEKTVVSEFTCLKSVLLDEQPHITQLEKHNDVKETKRLDSETEYIIKYGEESLAFENEGFQEDVFDDKVSTKTEYSQCSNKIKMDKKNRSMSLPSHQAEHISSKKYIQQIKNQMEGIQMEQESSPEHKSLKSTTHQQSPSQEVLINRQIHKHIFSNELDEQIDSLIPEEKYLGLKCEKSISMNSIHLSTDKMSGSTSEKSITKTESAESSVLDDLPEEIKLNKVISKQSKDKNSSSLTQDHIDEIPSDTCSFIEEKEKSIVHTESIDSSMIDDELHHEIENEKKMYTQNLPDRIIHTPEEHIPDTIWEVTQLGTDEQELENIDIKDQCLFHQNFVQQVDSIESLENTKKEMTGELARSIAEQLINEIEIELTKRHDVLANLHHLMMSPDQFQKLENSGYLDMEGDDLKLKIMESVLAKKSRDQLKSISKHNTITSSIEITDEDLKSSGFEIEYDGLTKSHITEHIIPESDYEKSKSNPSNKDQKILKEYEQSLHNEKEKHYKKAKDNLIIEACIRDQQNENDKRIESQQIDYFSSGQVDHKLISHQQNNDTRTDVLENTIINENDQKIETQELGSYYNSKDDNSVHDILNSSKISNTEKGKMVNEHILENDSHKFHSKECFKVENKQIIHGKSGNSINNEKHVDTLIKDFDDELIKEEQHSEQITDDGLEICNIDRIEYRATSCILKETVNDYKNEITLIKEFEPCSSKSLTKQLSTESFPSKENSVHSPTSPSSSSIDIREEKRVNFDTVVLRKPDSININKLSTKKPADSSSSDSHYHSFDLTSSSRPCSSDVDGLLAGSSEYESAISVPSNEYHTAISSLSSRESMKSLDSESSGNLASVENSEASETLIASTGDLDFDQEGTNSILEDEDKIEPYEQDIPMHIIRGESLPIIAGSTEMKYSCMYKTQPFSQPAINSEKNMQKMKRSHEMTFHPMPKHITSDSLSDSSSHEEKLFSSEDASMSISSTEGQAIQTVVEAMNGFPESGACSFSFSDENTKSVETLTVQNEDENYDNDNKCVTISSSSVPTEYGICQNVCTQMTTKSEEVQKKGHRRNSSSFNKIFMEDLETIEKKESVDTDAPKEFTVNNQNSEHIRDTSKIRFENIPSKDIHVLDTEKEIPLIHDKHNFDIHGTISDKHSFEHIDDIAESDAAFQMVPHVSPAIPASLPPTIPEDPFSEDEDDLIDNSTDAVPNIMITEHMAPLVDRGFHYPDLDLEAKELEIKSSTPQTPASISSKESSDTDQGKEYIINEEYDPHEEPSWTGEEQTILENVEEIEEKESVSLSESFELVDNFEEKLADSSEDEFVIIEEIGKEAKEEDSEGKAIQIERKTKIIHKNVSSASSPQHESDSESPGPKSQLELEFTNQKWVELQFEDDNTINEVYGYNIEYERPPLEDIKEEDTDDLQSSKVGSIGSQVSHSIDSSSSMKESFSSTPESKKYLGKSLENDNISVNSLQEFERLEQLVRIESMKAKSSGSLASTTSSSNSRKDDLSLTSLKDFETIEAACFKTELIENKALATEKSLDDEEEMFKINQIIKEAEINLEPNEDYSEKHTSEDDNLTSTESLDLKTIVTEMKVSASLEHMPNIGFVDGKQIDYDDCMNSSVSSRGFSSPIMDDHSKESSYRNSLILGSNDSLGPISSTSTNATYHCETGSNMSSSFTSGGSNTMVSSMEGLDKTENKHDWFDEHDTFETYKKDSDGTEFTHKIVRLPPEIHKVTAKGPDKEKIIEDFVEYFSPGEFQEDIERTDEHGNIFVTRIVQKRMVFDTEELANKGVSEDELNACLRKLSKDAPSGFEISKKTSTHIAGSSEEITGPSNNDTKKVELQVAASKPELKCEISMDDDTEIDLREHDWRFQHQINTDAENKEY</sequence>
<feature type="compositionally biased region" description="Polar residues" evidence="1">
    <location>
        <begin position="577"/>
        <end position="587"/>
    </location>
</feature>
<dbReference type="OrthoDB" id="20872at2759"/>
<feature type="compositionally biased region" description="Polar residues" evidence="1">
    <location>
        <begin position="613"/>
        <end position="631"/>
    </location>
</feature>
<dbReference type="EMBL" id="VUJU01001591">
    <property type="protein sequence ID" value="KAF0764608.1"/>
    <property type="molecule type" value="Genomic_DNA"/>
</dbReference>
<feature type="region of interest" description="Disordered" evidence="1">
    <location>
        <begin position="2750"/>
        <end position="2782"/>
    </location>
</feature>
<organism evidence="2 3">
    <name type="scientific">Aphis craccivora</name>
    <name type="common">Cowpea aphid</name>
    <dbReference type="NCBI Taxonomy" id="307492"/>
    <lineage>
        <taxon>Eukaryota</taxon>
        <taxon>Metazoa</taxon>
        <taxon>Ecdysozoa</taxon>
        <taxon>Arthropoda</taxon>
        <taxon>Hexapoda</taxon>
        <taxon>Insecta</taxon>
        <taxon>Pterygota</taxon>
        <taxon>Neoptera</taxon>
        <taxon>Paraneoptera</taxon>
        <taxon>Hemiptera</taxon>
        <taxon>Sternorrhyncha</taxon>
        <taxon>Aphidomorpha</taxon>
        <taxon>Aphidoidea</taxon>
        <taxon>Aphididae</taxon>
        <taxon>Aphidini</taxon>
        <taxon>Aphis</taxon>
        <taxon>Aphis</taxon>
    </lineage>
</organism>
<evidence type="ECO:0000256" key="1">
    <source>
        <dbReference type="SAM" id="MobiDB-lite"/>
    </source>
</evidence>
<feature type="compositionally biased region" description="Basic and acidic residues" evidence="1">
    <location>
        <begin position="632"/>
        <end position="643"/>
    </location>
</feature>
<reference evidence="2 3" key="1">
    <citation type="submission" date="2019-08" db="EMBL/GenBank/DDBJ databases">
        <title>Whole genome of Aphis craccivora.</title>
        <authorList>
            <person name="Voronova N.V."/>
            <person name="Shulinski R.S."/>
            <person name="Bandarenka Y.V."/>
            <person name="Zhorov D.G."/>
            <person name="Warner D."/>
        </authorList>
    </citation>
    <scope>NUCLEOTIDE SEQUENCE [LARGE SCALE GENOMIC DNA]</scope>
    <source>
        <strain evidence="2">180601</strain>
        <tissue evidence="2">Whole Body</tissue>
    </source>
</reference>
<feature type="region of interest" description="Disordered" evidence="1">
    <location>
        <begin position="577"/>
        <end position="598"/>
    </location>
</feature>
<feature type="region of interest" description="Disordered" evidence="1">
    <location>
        <begin position="3380"/>
        <end position="3425"/>
    </location>
</feature>
<feature type="region of interest" description="Disordered" evidence="1">
    <location>
        <begin position="2701"/>
        <end position="2728"/>
    </location>
</feature>
<keyword evidence="3" id="KW-1185">Reference proteome</keyword>
<feature type="compositionally biased region" description="Polar residues" evidence="1">
    <location>
        <begin position="2701"/>
        <end position="2715"/>
    </location>
</feature>
<protein>
    <submittedName>
        <fullName evidence="2">Ankyrin-2-like isoform X3</fullName>
    </submittedName>
</protein>
<feature type="region of interest" description="Disordered" evidence="1">
    <location>
        <begin position="613"/>
        <end position="643"/>
    </location>
</feature>
<feature type="region of interest" description="Disordered" evidence="1">
    <location>
        <begin position="1703"/>
        <end position="1734"/>
    </location>
</feature>
<feature type="compositionally biased region" description="Low complexity" evidence="1">
    <location>
        <begin position="470"/>
        <end position="479"/>
    </location>
</feature>
<feature type="region of interest" description="Disordered" evidence="1">
    <location>
        <begin position="3307"/>
        <end position="3351"/>
    </location>
</feature>
<feature type="region of interest" description="Disordered" evidence="1">
    <location>
        <begin position="2213"/>
        <end position="2236"/>
    </location>
</feature>
<evidence type="ECO:0000313" key="2">
    <source>
        <dbReference type="EMBL" id="KAF0764608.1"/>
    </source>
</evidence>
<feature type="compositionally biased region" description="Low complexity" evidence="1">
    <location>
        <begin position="3402"/>
        <end position="3425"/>
    </location>
</feature>
<feature type="compositionally biased region" description="Polar residues" evidence="1">
    <location>
        <begin position="1903"/>
        <end position="1912"/>
    </location>
</feature>